<evidence type="ECO:0000313" key="2">
    <source>
        <dbReference type="EMBL" id="RZT30825.1"/>
    </source>
</evidence>
<proteinExistence type="predicted"/>
<organism evidence="2 3">
    <name type="scientific">Cupriavidus agavae</name>
    <dbReference type="NCBI Taxonomy" id="1001822"/>
    <lineage>
        <taxon>Bacteria</taxon>
        <taxon>Pseudomonadati</taxon>
        <taxon>Pseudomonadota</taxon>
        <taxon>Betaproteobacteria</taxon>
        <taxon>Burkholderiales</taxon>
        <taxon>Burkholderiaceae</taxon>
        <taxon>Cupriavidus</taxon>
    </lineage>
</organism>
<dbReference type="InterPro" id="IPR016181">
    <property type="entry name" value="Acyl_CoA_acyltransferase"/>
</dbReference>
<keyword evidence="2" id="KW-0808">Transferase</keyword>
<dbReference type="PROSITE" id="PS51186">
    <property type="entry name" value="GNAT"/>
    <property type="match status" value="1"/>
</dbReference>
<dbReference type="Pfam" id="PF13302">
    <property type="entry name" value="Acetyltransf_3"/>
    <property type="match status" value="1"/>
</dbReference>
<name>A0A4Q7RCE2_9BURK</name>
<evidence type="ECO:0000259" key="1">
    <source>
        <dbReference type="PROSITE" id="PS51186"/>
    </source>
</evidence>
<keyword evidence="3" id="KW-1185">Reference proteome</keyword>
<protein>
    <submittedName>
        <fullName evidence="2">RimJ/RimL family protein N-acetyltransferase</fullName>
    </submittedName>
</protein>
<evidence type="ECO:0000313" key="3">
    <source>
        <dbReference type="Proteomes" id="UP000291078"/>
    </source>
</evidence>
<dbReference type="OrthoDB" id="9795206at2"/>
<dbReference type="InterPro" id="IPR000182">
    <property type="entry name" value="GNAT_dom"/>
</dbReference>
<dbReference type="EMBL" id="SGXM01000010">
    <property type="protein sequence ID" value="RZT30825.1"/>
    <property type="molecule type" value="Genomic_DNA"/>
</dbReference>
<comment type="caution">
    <text evidence="2">The sequence shown here is derived from an EMBL/GenBank/DDBJ whole genome shotgun (WGS) entry which is preliminary data.</text>
</comment>
<feature type="domain" description="N-acetyltransferase" evidence="1">
    <location>
        <begin position="35"/>
        <end position="195"/>
    </location>
</feature>
<sequence length="215" mass="24267">MSEQSFGRALIAGIKGSASTNRVSLSIPVGRPVRAMLRPIPTREGCISQIDLELLSEWRNRYVKSFLTEFVAHATRTERWLVDYVHANPSKLLFMVEDLDGKPLGHIGIDFIDWETGYGEADAIVSGGDSPRGLMKEALRTMLQWAEDQLGLTRLAVRVRSDNTALEFYRKVGFVEQKRVPLNVERTEHMVRWYEDPALSNAAASLVYMDYHAPA</sequence>
<dbReference type="GO" id="GO:0016747">
    <property type="term" value="F:acyltransferase activity, transferring groups other than amino-acyl groups"/>
    <property type="evidence" value="ECO:0007669"/>
    <property type="project" value="InterPro"/>
</dbReference>
<dbReference type="Gene3D" id="3.40.630.30">
    <property type="match status" value="1"/>
</dbReference>
<accession>A0A4Q7RCE2</accession>
<dbReference type="Proteomes" id="UP000291078">
    <property type="component" value="Unassembled WGS sequence"/>
</dbReference>
<reference evidence="2 3" key="1">
    <citation type="journal article" date="2015" name="Stand. Genomic Sci.">
        <title>Genomic Encyclopedia of Bacterial and Archaeal Type Strains, Phase III: the genomes of soil and plant-associated and newly described type strains.</title>
        <authorList>
            <person name="Whitman W.B."/>
            <person name="Woyke T."/>
            <person name="Klenk H.P."/>
            <person name="Zhou Y."/>
            <person name="Lilburn T.G."/>
            <person name="Beck B.J."/>
            <person name="De Vos P."/>
            <person name="Vandamme P."/>
            <person name="Eisen J.A."/>
            <person name="Garrity G."/>
            <person name="Hugenholtz P."/>
            <person name="Kyrpides N.C."/>
        </authorList>
    </citation>
    <scope>NUCLEOTIDE SEQUENCE [LARGE SCALE GENOMIC DNA]</scope>
    <source>
        <strain evidence="2 3">ASC-9842</strain>
    </source>
</reference>
<dbReference type="SUPFAM" id="SSF55729">
    <property type="entry name" value="Acyl-CoA N-acyltransferases (Nat)"/>
    <property type="match status" value="1"/>
</dbReference>
<gene>
    <name evidence="2" type="ORF">EV147_4673</name>
</gene>
<dbReference type="RefSeq" id="WP_130393567.1">
    <property type="nucleotide sequence ID" value="NZ_SGXM01000010.1"/>
</dbReference>
<dbReference type="AlphaFoldDB" id="A0A4Q7RCE2"/>